<proteinExistence type="predicted"/>
<gene>
    <name evidence="1" type="ORF">E7272_04350</name>
</gene>
<dbReference type="Proteomes" id="UP000766246">
    <property type="component" value="Unassembled WGS sequence"/>
</dbReference>
<protein>
    <submittedName>
        <fullName evidence="1">Uncharacterized protein</fullName>
    </submittedName>
</protein>
<reference evidence="1" key="1">
    <citation type="submission" date="2019-04" db="EMBL/GenBank/DDBJ databases">
        <title>Evolution of Biomass-Degrading Anaerobic Consortia Revealed by Metagenomics.</title>
        <authorList>
            <person name="Peng X."/>
        </authorList>
    </citation>
    <scope>NUCLEOTIDE SEQUENCE</scope>
    <source>
        <strain evidence="1">SIG311</strain>
    </source>
</reference>
<comment type="caution">
    <text evidence="1">The sequence shown here is derived from an EMBL/GenBank/DDBJ whole genome shotgun (WGS) entry which is preliminary data.</text>
</comment>
<evidence type="ECO:0000313" key="2">
    <source>
        <dbReference type="Proteomes" id="UP000766246"/>
    </source>
</evidence>
<name>A0A927U8F4_9FIRM</name>
<organism evidence="1 2">
    <name type="scientific">Pseudobutyrivibrio ruminis</name>
    <dbReference type="NCBI Taxonomy" id="46206"/>
    <lineage>
        <taxon>Bacteria</taxon>
        <taxon>Bacillati</taxon>
        <taxon>Bacillota</taxon>
        <taxon>Clostridia</taxon>
        <taxon>Lachnospirales</taxon>
        <taxon>Lachnospiraceae</taxon>
        <taxon>Pseudobutyrivibrio</taxon>
    </lineage>
</organism>
<dbReference type="EMBL" id="SVER01000009">
    <property type="protein sequence ID" value="MBE5919056.1"/>
    <property type="molecule type" value="Genomic_DNA"/>
</dbReference>
<evidence type="ECO:0000313" key="1">
    <source>
        <dbReference type="EMBL" id="MBE5919056.1"/>
    </source>
</evidence>
<accession>A0A927U8F4</accession>
<sequence>MDDLDRQLAEVLGIDVKALEVFEFSNYVESSVENINNNYKKGNKIAYFAILSGIATYKMEKKPGAGHDFFEVVDAIHNCFKKNPQGGYDKGYADGLYALISVSSAKVGSLEQLLRILFYQLDKEKDGTAAFKIDIDDMIAKINALICENREVYRKDYAMFDSWLERYKKIAKEEYGLELG</sequence>
<dbReference type="AlphaFoldDB" id="A0A927U8F4"/>